<evidence type="ECO:0000313" key="1">
    <source>
        <dbReference type="EMBL" id="GEL79216.1"/>
    </source>
</evidence>
<dbReference type="EMBL" id="NGMS01000001">
    <property type="protein sequence ID" value="OTP26897.1"/>
    <property type="molecule type" value="Genomic_DNA"/>
</dbReference>
<dbReference type="AlphaFoldDB" id="A0A1L8V1H2"/>
<dbReference type="Proteomes" id="UP000321175">
    <property type="component" value="Unassembled WGS sequence"/>
</dbReference>
<dbReference type="Proteomes" id="UP000195024">
    <property type="component" value="Unassembled WGS sequence"/>
</dbReference>
<dbReference type="RefSeq" id="WP_071866372.1">
    <property type="nucleotide sequence ID" value="NZ_BJWA01000002.1"/>
</dbReference>
<gene>
    <name evidence="2" type="ORF">A5802_000631</name>
    <name evidence="1" type="ORF">EMU01_03600</name>
</gene>
<name>A0A1L8V1H2_ENTMU</name>
<accession>A0A1L8V1H2</accession>
<evidence type="ECO:0000313" key="2">
    <source>
        <dbReference type="EMBL" id="OTP26897.1"/>
    </source>
</evidence>
<evidence type="ECO:0000313" key="3">
    <source>
        <dbReference type="Proteomes" id="UP000195024"/>
    </source>
</evidence>
<dbReference type="EMBL" id="BJWA01000002">
    <property type="protein sequence ID" value="GEL79216.1"/>
    <property type="molecule type" value="Genomic_DNA"/>
</dbReference>
<organism evidence="2 3">
    <name type="scientific">Enterococcus mundtii</name>
    <dbReference type="NCBI Taxonomy" id="53346"/>
    <lineage>
        <taxon>Bacteria</taxon>
        <taxon>Bacillati</taxon>
        <taxon>Bacillota</taxon>
        <taxon>Bacilli</taxon>
        <taxon>Lactobacillales</taxon>
        <taxon>Enterococcaceae</taxon>
        <taxon>Enterococcus</taxon>
    </lineage>
</organism>
<sequence length="231" mass="25063">MLKKNILITLFSGLLLGAGGLSINSALVEAKTHEQNSEATIDVEGKIGEKAINPTDPIPTFPIEPELMISVDLPEQLFFGATKTEKISSADHKIKNNSSLPVRVEVIQYSNKKETEDTFPLFENLYLVTPNYGIGAEQIQLISEGSASALEAVNNVLMELSAGSNPTNVTENEILEDQLGWKKDTTFQFSGVIGSIFPLITEGIVAEHELTIKLTPLTPNGANVWDGEPIE</sequence>
<keyword evidence="4" id="KW-1185">Reference proteome</keyword>
<reference evidence="1 4" key="2">
    <citation type="submission" date="2019-07" db="EMBL/GenBank/DDBJ databases">
        <title>Whole genome shotgun sequence of Enterococcus mundtii NBRC 100490.</title>
        <authorList>
            <person name="Hosoyama A."/>
            <person name="Uohara A."/>
            <person name="Ohji S."/>
            <person name="Ichikawa N."/>
        </authorList>
    </citation>
    <scope>NUCLEOTIDE SEQUENCE [LARGE SCALE GENOMIC DNA]</scope>
    <source>
        <strain evidence="1 4">NBRC 100490</strain>
    </source>
</reference>
<comment type="caution">
    <text evidence="2">The sequence shown here is derived from an EMBL/GenBank/DDBJ whole genome shotgun (WGS) entry which is preliminary data.</text>
</comment>
<proteinExistence type="predicted"/>
<protein>
    <recommendedName>
        <fullName evidence="5">WxL domain-containing protein</fullName>
    </recommendedName>
</protein>
<reference evidence="2 3" key="1">
    <citation type="submission" date="2017-05" db="EMBL/GenBank/DDBJ databases">
        <title>The Genome Sequence of Enterococcus mundtii 6B1_DIV0119.</title>
        <authorList>
            <consortium name="The Broad Institute Genomics Platform"/>
            <consortium name="The Broad Institute Genomic Center for Infectious Diseases"/>
            <person name="Earl A."/>
            <person name="Manson A."/>
            <person name="Schwartman J."/>
            <person name="Gilmore M."/>
            <person name="Abouelleil A."/>
            <person name="Cao P."/>
            <person name="Chapman S."/>
            <person name="Cusick C."/>
            <person name="Shea T."/>
            <person name="Young S."/>
            <person name="Neafsey D."/>
            <person name="Nusbaum C."/>
            <person name="Birren B."/>
        </authorList>
    </citation>
    <scope>NUCLEOTIDE SEQUENCE [LARGE SCALE GENOMIC DNA]</scope>
    <source>
        <strain evidence="2 3">6B1_DIV0119</strain>
    </source>
</reference>
<evidence type="ECO:0008006" key="5">
    <source>
        <dbReference type="Google" id="ProtNLM"/>
    </source>
</evidence>
<dbReference type="GeneID" id="60999018"/>
<evidence type="ECO:0000313" key="4">
    <source>
        <dbReference type="Proteomes" id="UP000321175"/>
    </source>
</evidence>